<proteinExistence type="inferred from homology"/>
<dbReference type="GO" id="GO:0015501">
    <property type="term" value="F:glutamate:sodium symporter activity"/>
    <property type="evidence" value="ECO:0007669"/>
    <property type="project" value="TreeGrafter"/>
</dbReference>
<feature type="region of interest" description="Disordered" evidence="8">
    <location>
        <begin position="414"/>
        <end position="439"/>
    </location>
</feature>
<feature type="transmembrane region" description="Helical" evidence="9">
    <location>
        <begin position="678"/>
        <end position="700"/>
    </location>
</feature>
<dbReference type="PROSITE" id="PS50158">
    <property type="entry name" value="ZF_CCHC"/>
    <property type="match status" value="1"/>
</dbReference>
<feature type="region of interest" description="Disordered" evidence="8">
    <location>
        <begin position="285"/>
        <end position="326"/>
    </location>
</feature>
<accession>A0A9D4PWU5</accession>
<dbReference type="PANTHER" id="PTHR11958">
    <property type="entry name" value="SODIUM/DICARBOXYLATE SYMPORTER-RELATED"/>
    <property type="match status" value="1"/>
</dbReference>
<dbReference type="SUPFAM" id="SSF118215">
    <property type="entry name" value="Proton glutamate symport protein"/>
    <property type="match status" value="1"/>
</dbReference>
<keyword evidence="7" id="KW-0863">Zinc-finger</keyword>
<keyword evidence="7" id="KW-0479">Metal-binding</keyword>
<dbReference type="EMBL" id="JABSTV010001250">
    <property type="protein sequence ID" value="KAH7957205.1"/>
    <property type="molecule type" value="Genomic_DNA"/>
</dbReference>
<dbReference type="InterPro" id="IPR036458">
    <property type="entry name" value="Na:dicarbo_symporter_sf"/>
</dbReference>
<keyword evidence="5 9" id="KW-1133">Transmembrane helix</keyword>
<dbReference type="PANTHER" id="PTHR11958:SF105">
    <property type="entry name" value="SODIUM-DEPENDENT EXCITATORY AMINO ACID TRANSPORTER GLT-4-RELATED"/>
    <property type="match status" value="1"/>
</dbReference>
<dbReference type="VEuPathDB" id="VectorBase:RSAN_042658"/>
<feature type="domain" description="CCHC-type" evidence="10">
    <location>
        <begin position="236"/>
        <end position="250"/>
    </location>
</feature>
<comment type="similarity">
    <text evidence="2">Belongs to the dicarboxylate/amino acid:cation symporter (DAACS) (TC 2.A.23) family.</text>
</comment>
<comment type="caution">
    <text evidence="11">The sequence shown here is derived from an EMBL/GenBank/DDBJ whole genome shotgun (WGS) entry which is preliminary data.</text>
</comment>
<feature type="compositionally biased region" description="Polar residues" evidence="8">
    <location>
        <begin position="309"/>
        <end position="318"/>
    </location>
</feature>
<evidence type="ECO:0000259" key="10">
    <source>
        <dbReference type="PROSITE" id="PS50158"/>
    </source>
</evidence>
<feature type="region of interest" description="Disordered" evidence="8">
    <location>
        <begin position="1"/>
        <end position="58"/>
    </location>
</feature>
<evidence type="ECO:0000256" key="5">
    <source>
        <dbReference type="ARBA" id="ARBA00022989"/>
    </source>
</evidence>
<feature type="transmembrane region" description="Helical" evidence="9">
    <location>
        <begin position="492"/>
        <end position="513"/>
    </location>
</feature>
<evidence type="ECO:0000313" key="11">
    <source>
        <dbReference type="EMBL" id="KAH7957205.1"/>
    </source>
</evidence>
<evidence type="ECO:0000256" key="4">
    <source>
        <dbReference type="ARBA" id="ARBA00022692"/>
    </source>
</evidence>
<keyword evidence="3" id="KW-0813">Transport</keyword>
<keyword evidence="4 9" id="KW-0812">Transmembrane</keyword>
<evidence type="ECO:0000256" key="7">
    <source>
        <dbReference type="PROSITE-ProRule" id="PRU00047"/>
    </source>
</evidence>
<gene>
    <name evidence="11" type="ORF">HPB52_016055</name>
</gene>
<reference evidence="11" key="2">
    <citation type="submission" date="2021-09" db="EMBL/GenBank/DDBJ databases">
        <authorList>
            <person name="Jia N."/>
            <person name="Wang J."/>
            <person name="Shi W."/>
            <person name="Du L."/>
            <person name="Sun Y."/>
            <person name="Zhan W."/>
            <person name="Jiang J."/>
            <person name="Wang Q."/>
            <person name="Zhang B."/>
            <person name="Ji P."/>
            <person name="Sakyi L.B."/>
            <person name="Cui X."/>
            <person name="Yuan T."/>
            <person name="Jiang B."/>
            <person name="Yang W."/>
            <person name="Lam T.T.-Y."/>
            <person name="Chang Q."/>
            <person name="Ding S."/>
            <person name="Wang X."/>
            <person name="Zhu J."/>
            <person name="Ruan X."/>
            <person name="Zhao L."/>
            <person name="Wei J."/>
            <person name="Que T."/>
            <person name="Du C."/>
            <person name="Cheng J."/>
            <person name="Dai P."/>
            <person name="Han X."/>
            <person name="Huang E."/>
            <person name="Gao Y."/>
            <person name="Liu J."/>
            <person name="Shao H."/>
            <person name="Ye R."/>
            <person name="Li L."/>
            <person name="Wei W."/>
            <person name="Wang X."/>
            <person name="Wang C."/>
            <person name="Huo Q."/>
            <person name="Li W."/>
            <person name="Guo W."/>
            <person name="Chen H."/>
            <person name="Chen S."/>
            <person name="Zhou L."/>
            <person name="Zhou L."/>
            <person name="Ni X."/>
            <person name="Tian J."/>
            <person name="Zhou Y."/>
            <person name="Sheng Y."/>
            <person name="Liu T."/>
            <person name="Pan Y."/>
            <person name="Xia L."/>
            <person name="Li J."/>
            <person name="Zhao F."/>
            <person name="Cao W."/>
        </authorList>
    </citation>
    <scope>NUCLEOTIDE SEQUENCE</scope>
    <source>
        <strain evidence="11">Rsan-2018</strain>
        <tissue evidence="11">Larvae</tissue>
    </source>
</reference>
<evidence type="ECO:0000256" key="3">
    <source>
        <dbReference type="ARBA" id="ARBA00022448"/>
    </source>
</evidence>
<dbReference type="GO" id="GO:0005886">
    <property type="term" value="C:plasma membrane"/>
    <property type="evidence" value="ECO:0007669"/>
    <property type="project" value="TreeGrafter"/>
</dbReference>
<evidence type="ECO:0000256" key="9">
    <source>
        <dbReference type="SAM" id="Phobius"/>
    </source>
</evidence>
<reference evidence="11" key="1">
    <citation type="journal article" date="2020" name="Cell">
        <title>Large-Scale Comparative Analyses of Tick Genomes Elucidate Their Genetic Diversity and Vector Capacities.</title>
        <authorList>
            <consortium name="Tick Genome and Microbiome Consortium (TIGMIC)"/>
            <person name="Jia N."/>
            <person name="Wang J."/>
            <person name="Shi W."/>
            <person name="Du L."/>
            <person name="Sun Y."/>
            <person name="Zhan W."/>
            <person name="Jiang J.F."/>
            <person name="Wang Q."/>
            <person name="Zhang B."/>
            <person name="Ji P."/>
            <person name="Bell-Sakyi L."/>
            <person name="Cui X.M."/>
            <person name="Yuan T.T."/>
            <person name="Jiang B.G."/>
            <person name="Yang W.F."/>
            <person name="Lam T.T."/>
            <person name="Chang Q.C."/>
            <person name="Ding S.J."/>
            <person name="Wang X.J."/>
            <person name="Zhu J.G."/>
            <person name="Ruan X.D."/>
            <person name="Zhao L."/>
            <person name="Wei J.T."/>
            <person name="Ye R.Z."/>
            <person name="Que T.C."/>
            <person name="Du C.H."/>
            <person name="Zhou Y.H."/>
            <person name="Cheng J.X."/>
            <person name="Dai P.F."/>
            <person name="Guo W.B."/>
            <person name="Han X.H."/>
            <person name="Huang E.J."/>
            <person name="Li L.F."/>
            <person name="Wei W."/>
            <person name="Gao Y.C."/>
            <person name="Liu J.Z."/>
            <person name="Shao H.Z."/>
            <person name="Wang X."/>
            <person name="Wang C.C."/>
            <person name="Yang T.C."/>
            <person name="Huo Q.B."/>
            <person name="Li W."/>
            <person name="Chen H.Y."/>
            <person name="Chen S.E."/>
            <person name="Zhou L.G."/>
            <person name="Ni X.B."/>
            <person name="Tian J.H."/>
            <person name="Sheng Y."/>
            <person name="Liu T."/>
            <person name="Pan Y.S."/>
            <person name="Xia L.Y."/>
            <person name="Li J."/>
            <person name="Zhao F."/>
            <person name="Cao W.C."/>
        </authorList>
    </citation>
    <scope>NUCLEOTIDE SEQUENCE</scope>
    <source>
        <strain evidence="11">Rsan-2018</strain>
    </source>
</reference>
<protein>
    <recommendedName>
        <fullName evidence="10">CCHC-type domain-containing protein</fullName>
    </recommendedName>
</protein>
<feature type="transmembrane region" description="Helical" evidence="9">
    <location>
        <begin position="602"/>
        <end position="622"/>
    </location>
</feature>
<dbReference type="Proteomes" id="UP000821837">
    <property type="component" value="Unassembled WGS sequence"/>
</dbReference>
<dbReference type="PRINTS" id="PR00173">
    <property type="entry name" value="EDTRNSPORT"/>
</dbReference>
<dbReference type="GO" id="GO:0005313">
    <property type="term" value="F:L-glutamate transmembrane transporter activity"/>
    <property type="evidence" value="ECO:0007669"/>
    <property type="project" value="TreeGrafter"/>
</dbReference>
<dbReference type="GO" id="GO:0003676">
    <property type="term" value="F:nucleic acid binding"/>
    <property type="evidence" value="ECO:0007669"/>
    <property type="project" value="InterPro"/>
</dbReference>
<dbReference type="VEuPathDB" id="VectorBase:RSAN_043084"/>
<dbReference type="GO" id="GO:0015175">
    <property type="term" value="F:neutral L-amino acid transmembrane transporter activity"/>
    <property type="evidence" value="ECO:0007669"/>
    <property type="project" value="TreeGrafter"/>
</dbReference>
<dbReference type="Gene3D" id="1.10.3860.10">
    <property type="entry name" value="Sodium:dicarboxylate symporter"/>
    <property type="match status" value="1"/>
</dbReference>
<dbReference type="GO" id="GO:0008270">
    <property type="term" value="F:zinc ion binding"/>
    <property type="evidence" value="ECO:0007669"/>
    <property type="project" value="UniProtKB-KW"/>
</dbReference>
<dbReference type="InterPro" id="IPR050746">
    <property type="entry name" value="DAACS"/>
</dbReference>
<dbReference type="AlphaFoldDB" id="A0A9D4PWU5"/>
<sequence length="875" mass="94591">MPLEEMVFGEEISRQEDEASGWIVAHSRKKQRQDFTPGDSPGLSAGNSSARPAHPKGPINKLIAASRLPRLPKDHYRVVVRPKGGMDVRKVSRLKVIQALVMAACLGPPQAEEDIVCANEMQNIFVISTPHARNAEAYAKVKQIRVGETLHEVSTYVTPPGDTCRGAVRGIDPELSDDRLGELFVHARNPEVLGVRRIKQTPTVIVPFDGMKVPNYVMYGTNMIRCTLYRRQIDACRTCGKLGHRSDVCPTPTVITCPDCGVSSPPENHTCQRSAPSVEERIRRQIGPAKAGTRSPTSFGVEGDDAEKQTSSAGSSCHSKLPGSESTRGADLILLGRVRVTALARGIGLPPVSGFNRNLPGLNELAKNVSLALSCSQLPEQATARIQQLERENATLRSELQEIKALVEELRQRERTPEGAVKVQQAETQPRGGKRKAADPPVDIEKEFSDFKQEITGAMLAMLLLPLKMSCIVGSIGSTSYRTGGKMLRCALAYWSLSAASAAAVAFGSVLLLRTVRDEIASSLQLSPSAAINVSAIQTTDLAMEMIRGLFPPNIVDVSMTIWPSDDIPRGSELWTYEFHEPCPHRRYEQGTVDSTSPLRRVSGLGLLSFALALGFVLAHNADDRNVLLNFFIHLSNVLAAMGRLLSWFLPLGLVSLTANVILLAAASLRSAHSVSLLLTYSLNVAVAVLVHTFVVLPLVQWLLVLRWNRGMIGFLGQTYVPLVVSASTRSMAASLPLGVSVLEMKSGLDARVVRTVLPMGIVLGRSGSVAQLCVSLLFLTHMYRVDLQGWELIGAAANAIVASLSDDGASPAIVSLLLGVKGFHKEPLVVAAEPLVQWLTTMADAYCNCVAATVCFDIVHEDLSEDDEVAGDEA</sequence>
<keyword evidence="12" id="KW-1185">Reference proteome</keyword>
<feature type="transmembrane region" description="Helical" evidence="9">
    <location>
        <begin position="645"/>
        <end position="666"/>
    </location>
</feature>
<organism evidence="11 12">
    <name type="scientific">Rhipicephalus sanguineus</name>
    <name type="common">Brown dog tick</name>
    <name type="synonym">Ixodes sanguineus</name>
    <dbReference type="NCBI Taxonomy" id="34632"/>
    <lineage>
        <taxon>Eukaryota</taxon>
        <taxon>Metazoa</taxon>
        <taxon>Ecdysozoa</taxon>
        <taxon>Arthropoda</taxon>
        <taxon>Chelicerata</taxon>
        <taxon>Arachnida</taxon>
        <taxon>Acari</taxon>
        <taxon>Parasitiformes</taxon>
        <taxon>Ixodida</taxon>
        <taxon>Ixodoidea</taxon>
        <taxon>Ixodidae</taxon>
        <taxon>Rhipicephalinae</taxon>
        <taxon>Rhipicephalus</taxon>
        <taxon>Rhipicephalus</taxon>
    </lineage>
</organism>
<keyword evidence="7" id="KW-0862">Zinc</keyword>
<evidence type="ECO:0000313" key="12">
    <source>
        <dbReference type="Proteomes" id="UP000821837"/>
    </source>
</evidence>
<evidence type="ECO:0000256" key="6">
    <source>
        <dbReference type="ARBA" id="ARBA00023136"/>
    </source>
</evidence>
<keyword evidence="6 9" id="KW-0472">Membrane</keyword>
<evidence type="ECO:0000256" key="2">
    <source>
        <dbReference type="ARBA" id="ARBA00006148"/>
    </source>
</evidence>
<name>A0A9D4PWU5_RHISA</name>
<dbReference type="Pfam" id="PF00375">
    <property type="entry name" value="SDF"/>
    <property type="match status" value="1"/>
</dbReference>
<evidence type="ECO:0000256" key="8">
    <source>
        <dbReference type="SAM" id="MobiDB-lite"/>
    </source>
</evidence>
<dbReference type="InterPro" id="IPR001878">
    <property type="entry name" value="Znf_CCHC"/>
</dbReference>
<dbReference type="InterPro" id="IPR001991">
    <property type="entry name" value="Na-dicarboxylate_symporter"/>
</dbReference>
<comment type="subcellular location">
    <subcellularLocation>
        <location evidence="1">Membrane</location>
        <topology evidence="1">Multi-pass membrane protein</topology>
    </subcellularLocation>
</comment>
<evidence type="ECO:0000256" key="1">
    <source>
        <dbReference type="ARBA" id="ARBA00004141"/>
    </source>
</evidence>